<name>D8IV18_HERSS</name>
<dbReference type="InterPro" id="IPR052726">
    <property type="entry name" value="Phage_Baseplate_Hub"/>
</dbReference>
<dbReference type="PANTHER" id="PTHR35862">
    <property type="entry name" value="FELS-2 PROPHAGE PROTEIN"/>
    <property type="match status" value="1"/>
</dbReference>
<feature type="domain" description="Baseplate J-like C-terminal" evidence="3">
    <location>
        <begin position="301"/>
        <end position="380"/>
    </location>
</feature>
<evidence type="ECO:0000259" key="1">
    <source>
        <dbReference type="Pfam" id="PF04865"/>
    </source>
</evidence>
<accession>D8IV18</accession>
<dbReference type="STRING" id="757424.Hsero_0211"/>
<dbReference type="RefSeq" id="WP_013232259.1">
    <property type="nucleotide sequence ID" value="NC_014323.1"/>
</dbReference>
<feature type="domain" description="Baseplate J-like central" evidence="2">
    <location>
        <begin position="207"/>
        <end position="291"/>
    </location>
</feature>
<dbReference type="KEGG" id="hse:Hsero_0211"/>
<keyword evidence="5" id="KW-1185">Reference proteome</keyword>
<dbReference type="EMBL" id="CP002039">
    <property type="protein sequence ID" value="ADJ61737.1"/>
    <property type="molecule type" value="Genomic_DNA"/>
</dbReference>
<feature type="domain" description="Baseplate protein J-like barrel" evidence="1">
    <location>
        <begin position="108"/>
        <end position="186"/>
    </location>
</feature>
<dbReference type="InterPro" id="IPR058531">
    <property type="entry name" value="Baseplate_J_M"/>
</dbReference>
<dbReference type="AlphaFoldDB" id="D8IV18"/>
<dbReference type="PANTHER" id="PTHR35862:SF1">
    <property type="entry name" value="FELS-2 PROPHAGE PROTEIN"/>
    <property type="match status" value="1"/>
</dbReference>
<dbReference type="InterPro" id="IPR006949">
    <property type="entry name" value="Barrel_Baseplate_J-like"/>
</dbReference>
<gene>
    <name evidence="4" type="ordered locus">Hsero_0211</name>
</gene>
<dbReference type="InterPro" id="IPR058530">
    <property type="entry name" value="Baseplate_J-like_C"/>
</dbReference>
<proteinExistence type="predicted"/>
<dbReference type="InterPro" id="IPR014507">
    <property type="entry name" value="Baseplate_assembly_J_pred"/>
</dbReference>
<dbReference type="GeneID" id="29393141"/>
<evidence type="ECO:0000259" key="2">
    <source>
        <dbReference type="Pfam" id="PF26078"/>
    </source>
</evidence>
<dbReference type="Pfam" id="PF26078">
    <property type="entry name" value="Baseplate_J_M"/>
    <property type="match status" value="1"/>
</dbReference>
<dbReference type="Pfam" id="PF26079">
    <property type="entry name" value="Baseplate_J_C"/>
    <property type="match status" value="1"/>
</dbReference>
<evidence type="ECO:0000259" key="3">
    <source>
        <dbReference type="Pfam" id="PF26079"/>
    </source>
</evidence>
<sequence>MNPLERDLPEPQFILRDPEGLTRELVRQFEALTGKTLYPAQVERLLVNVIAYRESLVREAIQDAAKLNLVRYSRAPVLDYLGENIGVTRLPAARAGCRLRFRFDPPPATAQTLEAGVVVQGGAVQFATCAEQRVAAGARSIEVQALCLEAGGQGNGFLPGQINTLVSPTGALAVAEVSNLDTTQGGAEEEDDEHLRQRIVLAPEQFSNAASVGAYRYHVLSSHPDVIDVAVLGAQMEVRNGQLVSTNGIPPGVVLLHPLTRQGLPGEQVKAAVLAACNADKVRPLTDHVQVRDPQPVDFALRAELTLYTSADAAATLQRAQEAAEALRDRLQSRLGSDVVCSQLVQALHVAGVYSVKLLAPTTDLVLGPAQWPRCTGVSLRHSGSAEG</sequence>
<dbReference type="OrthoDB" id="9793802at2"/>
<dbReference type="eggNOG" id="COG3948">
    <property type="taxonomic scope" value="Bacteria"/>
</dbReference>
<dbReference type="Pfam" id="PF04865">
    <property type="entry name" value="Baseplate_J"/>
    <property type="match status" value="1"/>
</dbReference>
<protein>
    <submittedName>
        <fullName evidence="4">Bacteriophage tail fiber protein</fullName>
    </submittedName>
</protein>
<dbReference type="Proteomes" id="UP000000329">
    <property type="component" value="Chromosome"/>
</dbReference>
<evidence type="ECO:0000313" key="4">
    <source>
        <dbReference type="EMBL" id="ADJ61737.1"/>
    </source>
</evidence>
<reference evidence="4 5" key="1">
    <citation type="submission" date="2010-04" db="EMBL/GenBank/DDBJ databases">
        <title>The genome of Herbaspirillum seropedicae SmR1, an endophytic, nitrogen-fixing, plant-growth promoting beta-Proteobacteria.</title>
        <authorList>
            <person name="Pedrosa F.O."/>
            <person name="Monteiro R.A."/>
            <person name="Wassem R."/>
            <person name="Cruz L.M."/>
            <person name="Ayub R.A."/>
            <person name="Colauto N.B."/>
            <person name="Fernandez M.A."/>
            <person name="Fungaro M.H.P."/>
            <person name="Grisard E.C."/>
            <person name="Hungria M."/>
            <person name="Madeira H.M.F."/>
            <person name="Nodari R.O."/>
            <person name="Osaku C.A."/>
            <person name="Petzl-Erler M.L."/>
            <person name="Terenzi H."/>
            <person name="Vieira L.G.E."/>
            <person name="Almeida M.I.M."/>
            <person name="Alves L.R."/>
            <person name="Arantes O.M.N."/>
            <person name="Balsanelli E."/>
            <person name="Barcellos F.G."/>
            <person name="Baura V.A."/>
            <person name="Binde D.R."/>
            <person name="Campo R.J."/>
            <person name="Chubatsu L.S."/>
            <person name="Chueire L.M.O."/>
            <person name="Ciferri R.R."/>
            <person name="Correa L.C."/>
            <person name="da Conceicao Silva J.L."/>
            <person name="Dabul A.N.G."/>
            <person name="Dambros B.P."/>
            <person name="Faoro H."/>
            <person name="Favetti A."/>
            <person name="Friedermann G."/>
            <person name="Furlaneto M.C."/>
            <person name="Gasques L.S."/>
            <person name="Gimenes C.C.T."/>
            <person name="Gioppo N.M.R."/>
            <person name="Glienke-Blanco C."/>
            <person name="Godoy L.P."/>
            <person name="Guerra M.P."/>
            <person name="Karp S."/>
            <person name="Kava-Cordeiro V."/>
            <person name="Margarido V.P."/>
            <person name="Mathioni S.M."/>
            <person name="Menck-Soares M.A."/>
            <person name="Murace N.K."/>
            <person name="Nicolas M.F."/>
            <person name="Oliveira C.E.C."/>
            <person name="Pagnan N.A.B."/>
            <person name="Pamphile J.A."/>
            <person name="Patussi E.V."/>
            <person name="Pereira L.F.P."/>
            <person name="Pereira-Ferrari L."/>
            <person name="Pinto F.G.S."/>
            <person name="Precoma C."/>
            <person name="Prioli A.J."/>
            <person name="Prioli S.M.A.P."/>
            <person name="Raittz R.T."/>
            <person name="Ramos H.J.O."/>
            <person name="Ribeiro E.M.S.F."/>
            <person name="Rigo L.U."/>
            <person name="Rocha C.L.M.S.C."/>
            <person name="Rocha S.N."/>
            <person name="Santos K."/>
            <person name="Satori D."/>
            <person name="Silva A.G."/>
            <person name="Simao R.C.G."/>
            <person name="Soares M.A.M."/>
            <person name="Souza E.M."/>
            <person name="Steffens M.B.R."/>
            <person name="Steindel M."/>
            <person name="Tadra-Sfeir M.Z."/>
            <person name="Takahashi E.K."/>
            <person name="Torres R.A."/>
            <person name="Valle J.S."/>
            <person name="Vernal J.I."/>
            <person name="Vilas-Boas L.A."/>
            <person name="Watanabe M.A.E."/>
            <person name="Weiss V.A."/>
            <person name="Yates M.A."/>
            <person name="Souza E.M."/>
        </authorList>
    </citation>
    <scope>NUCLEOTIDE SEQUENCE [LARGE SCALE GENOMIC DNA]</scope>
    <source>
        <strain evidence="4 5">SmR1</strain>
    </source>
</reference>
<dbReference type="PIRSF" id="PIRSF020481">
    <property type="entry name" value="BAP"/>
    <property type="match status" value="1"/>
</dbReference>
<organism evidence="4 5">
    <name type="scientific">Herbaspirillum seropedicae (strain SmR1)</name>
    <dbReference type="NCBI Taxonomy" id="757424"/>
    <lineage>
        <taxon>Bacteria</taxon>
        <taxon>Pseudomonadati</taxon>
        <taxon>Pseudomonadota</taxon>
        <taxon>Betaproteobacteria</taxon>
        <taxon>Burkholderiales</taxon>
        <taxon>Oxalobacteraceae</taxon>
        <taxon>Herbaspirillum</taxon>
    </lineage>
</organism>
<evidence type="ECO:0000313" key="5">
    <source>
        <dbReference type="Proteomes" id="UP000000329"/>
    </source>
</evidence>
<dbReference type="HOGENOM" id="CLU_046415_1_0_4"/>